<feature type="domain" description="HTH arsR-type" evidence="4">
    <location>
        <begin position="32"/>
        <end position="124"/>
    </location>
</feature>
<evidence type="ECO:0000313" key="6">
    <source>
        <dbReference type="Proteomes" id="UP000729733"/>
    </source>
</evidence>
<keyword evidence="6" id="KW-1185">Reference proteome</keyword>
<dbReference type="AlphaFoldDB" id="A0A964FLS3"/>
<keyword evidence="1" id="KW-0805">Transcription regulation</keyword>
<dbReference type="InterPro" id="IPR036388">
    <property type="entry name" value="WH-like_DNA-bd_sf"/>
</dbReference>
<reference evidence="5" key="1">
    <citation type="journal article" date="2021" name="Antonie Van Leeuwenhoek">
        <title>Draft genome and description of Waterburya agarophytonicola gen. nov. sp. nov. (Pleurocapsales, Cyanobacteria): a seaweed symbiont.</title>
        <authorList>
            <person name="Bonthond G."/>
            <person name="Shalygin S."/>
            <person name="Bayer T."/>
            <person name="Weinberger F."/>
        </authorList>
    </citation>
    <scope>NUCLEOTIDE SEQUENCE</scope>
    <source>
        <strain evidence="5">KI4</strain>
    </source>
</reference>
<evidence type="ECO:0000256" key="2">
    <source>
        <dbReference type="ARBA" id="ARBA00023125"/>
    </source>
</evidence>
<dbReference type="InterPro" id="IPR036390">
    <property type="entry name" value="WH_DNA-bd_sf"/>
</dbReference>
<dbReference type="RefSeq" id="WP_369426861.1">
    <property type="nucleotide sequence ID" value="NZ_JADWDC010000092.1"/>
</dbReference>
<evidence type="ECO:0000313" key="5">
    <source>
        <dbReference type="EMBL" id="MCC0179548.1"/>
    </source>
</evidence>
<dbReference type="InterPro" id="IPR011991">
    <property type="entry name" value="ArsR-like_HTH"/>
</dbReference>
<dbReference type="EMBL" id="JADWDC010000092">
    <property type="protein sequence ID" value="MCC0179548.1"/>
    <property type="molecule type" value="Genomic_DNA"/>
</dbReference>
<dbReference type="PANTHER" id="PTHR43132:SF6">
    <property type="entry name" value="HTH-TYPE TRANSCRIPTIONAL REPRESSOR CZRA"/>
    <property type="match status" value="1"/>
</dbReference>
<name>A0A964FLS3_9CYAN</name>
<dbReference type="GO" id="GO:0003677">
    <property type="term" value="F:DNA binding"/>
    <property type="evidence" value="ECO:0007669"/>
    <property type="project" value="UniProtKB-KW"/>
</dbReference>
<dbReference type="PANTHER" id="PTHR43132">
    <property type="entry name" value="ARSENICAL RESISTANCE OPERON REPRESSOR ARSR-RELATED"/>
    <property type="match status" value="1"/>
</dbReference>
<organism evidence="5 6">
    <name type="scientific">Waterburya agarophytonicola KI4</name>
    <dbReference type="NCBI Taxonomy" id="2874699"/>
    <lineage>
        <taxon>Bacteria</taxon>
        <taxon>Bacillati</taxon>
        <taxon>Cyanobacteriota</taxon>
        <taxon>Cyanophyceae</taxon>
        <taxon>Pleurocapsales</taxon>
        <taxon>Hyellaceae</taxon>
        <taxon>Waterburya</taxon>
        <taxon>Waterburya agarophytonicola</taxon>
    </lineage>
</organism>
<dbReference type="Pfam" id="PF01022">
    <property type="entry name" value="HTH_5"/>
    <property type="match status" value="1"/>
</dbReference>
<dbReference type="InterPro" id="IPR051011">
    <property type="entry name" value="Metal_resp_trans_reg"/>
</dbReference>
<protein>
    <submittedName>
        <fullName evidence="5">Helix-turn-helix transcriptional regulator</fullName>
    </submittedName>
</protein>
<sequence>MPVSKTKTKAEDLCQVRCFNTELVTQIRSTLPNEDTLEEMTVIFGALADRSRVKILYALRNGDELCVCDIAAMLNVKIATASHHLRKMRDLKLLKYRNDGKLAYYSLKDRRVTDILSYSLRELV</sequence>
<proteinExistence type="predicted"/>
<dbReference type="InterPro" id="IPR001845">
    <property type="entry name" value="HTH_ArsR_DNA-bd_dom"/>
</dbReference>
<dbReference type="NCBIfam" id="NF033788">
    <property type="entry name" value="HTH_metalloreg"/>
    <property type="match status" value="1"/>
</dbReference>
<evidence type="ECO:0000256" key="1">
    <source>
        <dbReference type="ARBA" id="ARBA00023015"/>
    </source>
</evidence>
<dbReference type="SMART" id="SM00418">
    <property type="entry name" value="HTH_ARSR"/>
    <property type="match status" value="1"/>
</dbReference>
<accession>A0A964FLS3</accession>
<evidence type="ECO:0000259" key="4">
    <source>
        <dbReference type="PROSITE" id="PS50987"/>
    </source>
</evidence>
<dbReference type="GO" id="GO:0003700">
    <property type="term" value="F:DNA-binding transcription factor activity"/>
    <property type="evidence" value="ECO:0007669"/>
    <property type="project" value="InterPro"/>
</dbReference>
<dbReference type="CDD" id="cd00090">
    <property type="entry name" value="HTH_ARSR"/>
    <property type="match status" value="1"/>
</dbReference>
<dbReference type="Proteomes" id="UP000729733">
    <property type="component" value="Unassembled WGS sequence"/>
</dbReference>
<dbReference type="SUPFAM" id="SSF46785">
    <property type="entry name" value="Winged helix' DNA-binding domain"/>
    <property type="match status" value="1"/>
</dbReference>
<dbReference type="PRINTS" id="PR00778">
    <property type="entry name" value="HTHARSR"/>
</dbReference>
<comment type="caution">
    <text evidence="5">The sequence shown here is derived from an EMBL/GenBank/DDBJ whole genome shotgun (WGS) entry which is preliminary data.</text>
</comment>
<keyword evidence="2" id="KW-0238">DNA-binding</keyword>
<keyword evidence="3" id="KW-0804">Transcription</keyword>
<gene>
    <name evidence="5" type="ORF">I4641_21545</name>
</gene>
<evidence type="ECO:0000256" key="3">
    <source>
        <dbReference type="ARBA" id="ARBA00023163"/>
    </source>
</evidence>
<dbReference type="PROSITE" id="PS50987">
    <property type="entry name" value="HTH_ARSR_2"/>
    <property type="match status" value="1"/>
</dbReference>
<dbReference type="Gene3D" id="1.10.10.10">
    <property type="entry name" value="Winged helix-like DNA-binding domain superfamily/Winged helix DNA-binding domain"/>
    <property type="match status" value="1"/>
</dbReference>